<evidence type="ECO:0000313" key="4">
    <source>
        <dbReference type="Proteomes" id="UP001344632"/>
    </source>
</evidence>
<dbReference type="InterPro" id="IPR050490">
    <property type="entry name" value="Bact_solute-bd_prot1"/>
</dbReference>
<evidence type="ECO:0000256" key="1">
    <source>
        <dbReference type="SAM" id="MobiDB-lite"/>
    </source>
</evidence>
<gene>
    <name evidence="3" type="ORF">P4H66_15205</name>
</gene>
<evidence type="ECO:0000313" key="3">
    <source>
        <dbReference type="EMBL" id="MEC0241199.1"/>
    </source>
</evidence>
<keyword evidence="4" id="KW-1185">Reference proteome</keyword>
<reference evidence="3 4" key="1">
    <citation type="submission" date="2023-03" db="EMBL/GenBank/DDBJ databases">
        <title>Bacillus Genome Sequencing.</title>
        <authorList>
            <person name="Dunlap C."/>
        </authorList>
    </citation>
    <scope>NUCLEOTIDE SEQUENCE [LARGE SCALE GENOMIC DNA]</scope>
    <source>
        <strain evidence="3 4">BD-525</strain>
    </source>
</reference>
<dbReference type="Proteomes" id="UP001344632">
    <property type="component" value="Unassembled WGS sequence"/>
</dbReference>
<sequence length="451" mass="50219">MGKKWLSVLTAALVASSLLAGCSGGSGEKSSSENADPKSSTPSSTTEPVKIKFLGWEKASVYQPAIDAFEQKNPDIKVDYVPLVENDSNESIKKIDLMYASGDDFDVFTLNSAPAFSQRASNGMLEPLDDYLSKEGVKYEEEYKAEQQKVNDKRYSLPGKFGPWFIILNKSKLDEAGLPVPTSWTWDEFRDYAKKLTKGEGANKTYGAHFHSWKDYFLLKLYSAPENQGIMKDDGINLNADNPLMKQSLELRYEMEKTDKSSTPYQDVITQKIPYRDQYFQQKGVMMPIGPWMISEAGGTDKIPATFVSAFAPWPTNNKGDDIYSYGGADPLVVSSKSKHKEESYKFLRYLSTEGMVLTKQLSAWKKADLDKEVGEIIASTLSPDMIDKASLVNTLSVTKLPVPPITVSYAADLENAYIAEADNYILGVTDIDKTMENIKTNLQKIIDANK</sequence>
<accession>A0ABU6GP67</accession>
<dbReference type="PANTHER" id="PTHR43649:SF12">
    <property type="entry name" value="DIACETYLCHITOBIOSE BINDING PROTEIN DASA"/>
    <property type="match status" value="1"/>
</dbReference>
<protein>
    <submittedName>
        <fullName evidence="3">Extracellular solute-binding protein</fullName>
    </submittedName>
</protein>
<dbReference type="Pfam" id="PF01547">
    <property type="entry name" value="SBP_bac_1"/>
    <property type="match status" value="1"/>
</dbReference>
<dbReference type="PANTHER" id="PTHR43649">
    <property type="entry name" value="ARABINOSE-BINDING PROTEIN-RELATED"/>
    <property type="match status" value="1"/>
</dbReference>
<feature type="compositionally biased region" description="Low complexity" evidence="1">
    <location>
        <begin position="28"/>
        <end position="46"/>
    </location>
</feature>
<dbReference type="Gene3D" id="3.40.190.10">
    <property type="entry name" value="Periplasmic binding protein-like II"/>
    <property type="match status" value="1"/>
</dbReference>
<feature type="signal peptide" evidence="2">
    <location>
        <begin position="1"/>
        <end position="20"/>
    </location>
</feature>
<name>A0ABU6GP67_9BACL</name>
<organism evidence="3 4">
    <name type="scientific">Paenibacillus dokdonensis</name>
    <dbReference type="NCBI Taxonomy" id="2567944"/>
    <lineage>
        <taxon>Bacteria</taxon>
        <taxon>Bacillati</taxon>
        <taxon>Bacillota</taxon>
        <taxon>Bacilli</taxon>
        <taxon>Bacillales</taxon>
        <taxon>Paenibacillaceae</taxon>
        <taxon>Paenibacillus</taxon>
    </lineage>
</organism>
<dbReference type="PROSITE" id="PS51257">
    <property type="entry name" value="PROKAR_LIPOPROTEIN"/>
    <property type="match status" value="1"/>
</dbReference>
<dbReference type="InterPro" id="IPR006059">
    <property type="entry name" value="SBP"/>
</dbReference>
<feature type="region of interest" description="Disordered" evidence="1">
    <location>
        <begin position="22"/>
        <end position="46"/>
    </location>
</feature>
<keyword evidence="2" id="KW-0732">Signal</keyword>
<feature type="chain" id="PRO_5046237103" evidence="2">
    <location>
        <begin position="21"/>
        <end position="451"/>
    </location>
</feature>
<dbReference type="EMBL" id="JARLKZ010000008">
    <property type="protein sequence ID" value="MEC0241199.1"/>
    <property type="molecule type" value="Genomic_DNA"/>
</dbReference>
<dbReference type="RefSeq" id="WP_326088911.1">
    <property type="nucleotide sequence ID" value="NZ_JARLKZ010000008.1"/>
</dbReference>
<evidence type="ECO:0000256" key="2">
    <source>
        <dbReference type="SAM" id="SignalP"/>
    </source>
</evidence>
<proteinExistence type="predicted"/>
<dbReference type="SUPFAM" id="SSF53850">
    <property type="entry name" value="Periplasmic binding protein-like II"/>
    <property type="match status" value="1"/>
</dbReference>
<comment type="caution">
    <text evidence="3">The sequence shown here is derived from an EMBL/GenBank/DDBJ whole genome shotgun (WGS) entry which is preliminary data.</text>
</comment>